<evidence type="ECO:0000313" key="1">
    <source>
        <dbReference type="EMBL" id="GIH95291.1"/>
    </source>
</evidence>
<keyword evidence="2" id="KW-1185">Reference proteome</keyword>
<comment type="caution">
    <text evidence="1">The sequence shown here is derived from an EMBL/GenBank/DDBJ whole genome shotgun (WGS) entry which is preliminary data.</text>
</comment>
<evidence type="ECO:0000313" key="2">
    <source>
        <dbReference type="Proteomes" id="UP000619788"/>
    </source>
</evidence>
<accession>A0A8J3SIT3</accession>
<protein>
    <submittedName>
        <fullName evidence="1">Uncharacterized protein</fullName>
    </submittedName>
</protein>
<reference evidence="1 2" key="1">
    <citation type="submission" date="2021-01" db="EMBL/GenBank/DDBJ databases">
        <title>Whole genome shotgun sequence of Planobispora siamensis NBRC 107568.</title>
        <authorList>
            <person name="Komaki H."/>
            <person name="Tamura T."/>
        </authorList>
    </citation>
    <scope>NUCLEOTIDE SEQUENCE [LARGE SCALE GENOMIC DNA]</scope>
    <source>
        <strain evidence="1 2">NBRC 107568</strain>
    </source>
</reference>
<dbReference type="GO" id="GO:0003676">
    <property type="term" value="F:nucleic acid binding"/>
    <property type="evidence" value="ECO:0007669"/>
    <property type="project" value="InterPro"/>
</dbReference>
<dbReference type="RefSeq" id="WP_204067391.1">
    <property type="nucleotide sequence ID" value="NZ_BOOJ01000052.1"/>
</dbReference>
<dbReference type="InterPro" id="IPR036397">
    <property type="entry name" value="RNaseH_sf"/>
</dbReference>
<name>A0A8J3SIT3_9ACTN</name>
<proteinExistence type="predicted"/>
<dbReference type="EMBL" id="BOOJ01000052">
    <property type="protein sequence ID" value="GIH95291.1"/>
    <property type="molecule type" value="Genomic_DNA"/>
</dbReference>
<dbReference type="Gene3D" id="3.30.420.10">
    <property type="entry name" value="Ribonuclease H-like superfamily/Ribonuclease H"/>
    <property type="match status" value="1"/>
</dbReference>
<organism evidence="1 2">
    <name type="scientific">Planobispora siamensis</name>
    <dbReference type="NCBI Taxonomy" id="936338"/>
    <lineage>
        <taxon>Bacteria</taxon>
        <taxon>Bacillati</taxon>
        <taxon>Actinomycetota</taxon>
        <taxon>Actinomycetes</taxon>
        <taxon>Streptosporangiales</taxon>
        <taxon>Streptosporangiaceae</taxon>
        <taxon>Planobispora</taxon>
    </lineage>
</organism>
<sequence length="238" mass="26599">MRRMPASPPLVFTDTETTGLTRPYLEGGRIIWEYAHIYRYPNGIEEREQMFLDLDDLPFDPLADDLDPEIRRALEVGHFYDRHPQLVGGDAPVVSAAQMANRISVWFAPDADIPAWDPARPVLVGCVPSFEDLGLADLLIRNRHITSEAPWHYRLVCAENLMAGRLRAPAGWRVHDLAARLGLDVGAYALHTAMGDATFARDAYDAVMGHTPARAAWLTIQHLIGRGRPRFARGGVVR</sequence>
<dbReference type="Proteomes" id="UP000619788">
    <property type="component" value="Unassembled WGS sequence"/>
</dbReference>
<gene>
    <name evidence="1" type="ORF">Psi01_59210</name>
</gene>
<dbReference type="AlphaFoldDB" id="A0A8J3SIT3"/>